<evidence type="ECO:0000256" key="4">
    <source>
        <dbReference type="ARBA" id="ARBA00023136"/>
    </source>
</evidence>
<dbReference type="InterPro" id="IPR036127">
    <property type="entry name" value="CcmE-like_sf"/>
</dbReference>
<accession>A0A1M5DF41</accession>
<keyword evidence="7" id="KW-1185">Reference proteome</keyword>
<dbReference type="AlphaFoldDB" id="A0A1M5DF41"/>
<dbReference type="GO" id="GO:0005886">
    <property type="term" value="C:plasma membrane"/>
    <property type="evidence" value="ECO:0007669"/>
    <property type="project" value="InterPro"/>
</dbReference>
<keyword evidence="5" id="KW-0812">Transmembrane</keyword>
<keyword evidence="2" id="KW-0408">Iron</keyword>
<dbReference type="GO" id="GO:0020037">
    <property type="term" value="F:heme binding"/>
    <property type="evidence" value="ECO:0007669"/>
    <property type="project" value="InterPro"/>
</dbReference>
<keyword evidence="4 5" id="KW-0472">Membrane</keyword>
<dbReference type="EMBL" id="FQUS01000011">
    <property type="protein sequence ID" value="SHF65536.1"/>
    <property type="molecule type" value="Genomic_DNA"/>
</dbReference>
<dbReference type="GO" id="GO:0017004">
    <property type="term" value="P:cytochrome complex assembly"/>
    <property type="evidence" value="ECO:0007669"/>
    <property type="project" value="UniProtKB-KW"/>
</dbReference>
<evidence type="ECO:0000256" key="2">
    <source>
        <dbReference type="ARBA" id="ARBA00022617"/>
    </source>
</evidence>
<sequence>MKPKLIIGIIAIVGFTSLLMYNFGNSISTYVNFEQAADMNNAHVVGSWDDSEEYGFSMESKQFVFHMKDEAGNVRRVVYPQSKPNNFEQADRLVVIGSMEGDVFYADEMLMKCPSKYNNADEAQFEKANAGNS</sequence>
<dbReference type="RefSeq" id="WP_073064140.1">
    <property type="nucleotide sequence ID" value="NZ_FQUS01000011.1"/>
</dbReference>
<dbReference type="Pfam" id="PF03100">
    <property type="entry name" value="CcmE"/>
    <property type="match status" value="1"/>
</dbReference>
<feature type="transmembrane region" description="Helical" evidence="5">
    <location>
        <begin position="5"/>
        <end position="24"/>
    </location>
</feature>
<dbReference type="Gene3D" id="2.40.50.140">
    <property type="entry name" value="Nucleic acid-binding proteins"/>
    <property type="match status" value="1"/>
</dbReference>
<keyword evidence="2" id="KW-0349">Heme</keyword>
<dbReference type="STRING" id="1194090.SAMN05443144_11195"/>
<dbReference type="Proteomes" id="UP000184041">
    <property type="component" value="Unassembled WGS sequence"/>
</dbReference>
<evidence type="ECO:0000256" key="3">
    <source>
        <dbReference type="ARBA" id="ARBA00022748"/>
    </source>
</evidence>
<dbReference type="OrthoDB" id="1524250at2"/>
<keyword evidence="5" id="KW-1133">Transmembrane helix</keyword>
<evidence type="ECO:0000256" key="1">
    <source>
        <dbReference type="ARBA" id="ARBA00004370"/>
    </source>
</evidence>
<dbReference type="SUPFAM" id="SSF82093">
    <property type="entry name" value="Heme chaperone CcmE"/>
    <property type="match status" value="1"/>
</dbReference>
<comment type="subcellular location">
    <subcellularLocation>
        <location evidence="1">Membrane</location>
    </subcellularLocation>
</comment>
<name>A0A1M5DF41_9BACT</name>
<reference evidence="6 7" key="1">
    <citation type="submission" date="2016-11" db="EMBL/GenBank/DDBJ databases">
        <authorList>
            <person name="Jaros S."/>
            <person name="Januszkiewicz K."/>
            <person name="Wedrychowicz H."/>
        </authorList>
    </citation>
    <scope>NUCLEOTIDE SEQUENCE [LARGE SCALE GENOMIC DNA]</scope>
    <source>
        <strain evidence="6 7">DSM 21986</strain>
    </source>
</reference>
<organism evidence="6 7">
    <name type="scientific">Fodinibius roseus</name>
    <dbReference type="NCBI Taxonomy" id="1194090"/>
    <lineage>
        <taxon>Bacteria</taxon>
        <taxon>Pseudomonadati</taxon>
        <taxon>Balneolota</taxon>
        <taxon>Balneolia</taxon>
        <taxon>Balneolales</taxon>
        <taxon>Balneolaceae</taxon>
        <taxon>Fodinibius</taxon>
    </lineage>
</organism>
<dbReference type="InterPro" id="IPR012340">
    <property type="entry name" value="NA-bd_OB-fold"/>
</dbReference>
<keyword evidence="2" id="KW-0479">Metal-binding</keyword>
<gene>
    <name evidence="6" type="ORF">SAMN05443144_11195</name>
</gene>
<protein>
    <submittedName>
        <fullName evidence="6">Cytochrome c-type biogenesis protein CcmE</fullName>
    </submittedName>
</protein>
<evidence type="ECO:0000256" key="5">
    <source>
        <dbReference type="SAM" id="Phobius"/>
    </source>
</evidence>
<dbReference type="GO" id="GO:0017003">
    <property type="term" value="P:protein-heme linkage"/>
    <property type="evidence" value="ECO:0007669"/>
    <property type="project" value="InterPro"/>
</dbReference>
<keyword evidence="3" id="KW-0201">Cytochrome c-type biogenesis</keyword>
<dbReference type="InterPro" id="IPR004329">
    <property type="entry name" value="CcmE"/>
</dbReference>
<proteinExistence type="predicted"/>
<evidence type="ECO:0000313" key="6">
    <source>
        <dbReference type="EMBL" id="SHF65536.1"/>
    </source>
</evidence>
<evidence type="ECO:0000313" key="7">
    <source>
        <dbReference type="Proteomes" id="UP000184041"/>
    </source>
</evidence>